<dbReference type="AlphaFoldDB" id="A0A518DAP5"/>
<organism evidence="3 4">
    <name type="scientific">Pirellulimonas nuda</name>
    <dbReference type="NCBI Taxonomy" id="2528009"/>
    <lineage>
        <taxon>Bacteria</taxon>
        <taxon>Pseudomonadati</taxon>
        <taxon>Planctomycetota</taxon>
        <taxon>Planctomycetia</taxon>
        <taxon>Pirellulales</taxon>
        <taxon>Lacipirellulaceae</taxon>
        <taxon>Pirellulimonas</taxon>
    </lineage>
</organism>
<dbReference type="InterPro" id="IPR010496">
    <property type="entry name" value="AL/BT2_dom"/>
</dbReference>
<evidence type="ECO:0000256" key="1">
    <source>
        <dbReference type="SAM" id="SignalP"/>
    </source>
</evidence>
<keyword evidence="4" id="KW-1185">Reference proteome</keyword>
<sequence precursor="true">MARTRFLGALALLTPLVAAAAENGNPLAGNWAFQLPDRSPLWIAIEGAHDAISVRLLWSVGAPQLVAHPRFANGTLEIPHPIRWKPHGRADHALAISEPIVARMVEGALQLECKVLGPNSGQKKRMRLIGKRIPHHPDRPDRAQVAFEAPISLFNGKDLAGWRLADPSKKNGWRAEGGELVNHTPKTTFDAYGEYGNLITDLEFEDHRLTLEYNVPAGGNSGVYLRGMYEAQVVDRDSQMQGLSGPGAIFGRIQPSHNAAKPGGEWNSYELTLVDRHVTVVLNDQVVIDNQPVEGCTGGGLAADDTLPGPVLLQGDHTSVRYRNIFAERRAPCLLATSPANSP</sequence>
<dbReference type="EMBL" id="CP036291">
    <property type="protein sequence ID" value="QDU88555.1"/>
    <property type="molecule type" value="Genomic_DNA"/>
</dbReference>
<dbReference type="OrthoDB" id="259356at2"/>
<keyword evidence="1" id="KW-0732">Signal</keyword>
<evidence type="ECO:0000313" key="4">
    <source>
        <dbReference type="Proteomes" id="UP000317429"/>
    </source>
</evidence>
<evidence type="ECO:0000313" key="3">
    <source>
        <dbReference type="EMBL" id="QDU88555.1"/>
    </source>
</evidence>
<reference evidence="3 4" key="1">
    <citation type="submission" date="2019-02" db="EMBL/GenBank/DDBJ databases">
        <title>Deep-cultivation of Planctomycetes and their phenomic and genomic characterization uncovers novel biology.</title>
        <authorList>
            <person name="Wiegand S."/>
            <person name="Jogler M."/>
            <person name="Boedeker C."/>
            <person name="Pinto D."/>
            <person name="Vollmers J."/>
            <person name="Rivas-Marin E."/>
            <person name="Kohn T."/>
            <person name="Peeters S.H."/>
            <person name="Heuer A."/>
            <person name="Rast P."/>
            <person name="Oberbeckmann S."/>
            <person name="Bunk B."/>
            <person name="Jeske O."/>
            <person name="Meyerdierks A."/>
            <person name="Storesund J.E."/>
            <person name="Kallscheuer N."/>
            <person name="Luecker S."/>
            <person name="Lage O.M."/>
            <person name="Pohl T."/>
            <person name="Merkel B.J."/>
            <person name="Hornburger P."/>
            <person name="Mueller R.-W."/>
            <person name="Bruemmer F."/>
            <person name="Labrenz M."/>
            <person name="Spormann A.M."/>
            <person name="Op den Camp H."/>
            <person name="Overmann J."/>
            <person name="Amann R."/>
            <person name="Jetten M.S.M."/>
            <person name="Mascher T."/>
            <person name="Medema M.H."/>
            <person name="Devos D.P."/>
            <person name="Kaster A.-K."/>
            <person name="Ovreas L."/>
            <person name="Rohde M."/>
            <person name="Galperin M.Y."/>
            <person name="Jogler C."/>
        </authorList>
    </citation>
    <scope>NUCLEOTIDE SEQUENCE [LARGE SCALE GENOMIC DNA]</scope>
    <source>
        <strain evidence="3 4">Pla175</strain>
    </source>
</reference>
<dbReference type="RefSeq" id="WP_145283588.1">
    <property type="nucleotide sequence ID" value="NZ_CP036291.1"/>
</dbReference>
<accession>A0A518DAP5</accession>
<protein>
    <recommendedName>
        <fullName evidence="2">3-keto-alpha-glucoside-1,2-lyase/3-keto-2-hydroxy-glucal hydratase domain-containing protein</fullName>
    </recommendedName>
</protein>
<gene>
    <name evidence="3" type="ORF">Pla175_19330</name>
</gene>
<dbReference type="Gene3D" id="2.60.120.560">
    <property type="entry name" value="Exo-inulinase, domain 1"/>
    <property type="match status" value="1"/>
</dbReference>
<feature type="signal peptide" evidence="1">
    <location>
        <begin position="1"/>
        <end position="20"/>
    </location>
</feature>
<dbReference type="Proteomes" id="UP000317429">
    <property type="component" value="Chromosome"/>
</dbReference>
<name>A0A518DAP5_9BACT</name>
<dbReference type="KEGG" id="pnd:Pla175_19330"/>
<dbReference type="GO" id="GO:0016787">
    <property type="term" value="F:hydrolase activity"/>
    <property type="evidence" value="ECO:0007669"/>
    <property type="project" value="InterPro"/>
</dbReference>
<feature type="chain" id="PRO_5021781490" description="3-keto-alpha-glucoside-1,2-lyase/3-keto-2-hydroxy-glucal hydratase domain-containing protein" evidence="1">
    <location>
        <begin position="21"/>
        <end position="343"/>
    </location>
</feature>
<feature type="domain" description="3-keto-alpha-glucoside-1,2-lyase/3-keto-2-hydroxy-glucal hydratase" evidence="2">
    <location>
        <begin position="151"/>
        <end position="325"/>
    </location>
</feature>
<evidence type="ECO:0000259" key="2">
    <source>
        <dbReference type="Pfam" id="PF06439"/>
    </source>
</evidence>
<dbReference type="Pfam" id="PF06439">
    <property type="entry name" value="3keto-disac_hyd"/>
    <property type="match status" value="1"/>
</dbReference>
<proteinExistence type="predicted"/>